<accession>A0A291IR09</accession>
<evidence type="ECO:0000313" key="2">
    <source>
        <dbReference type="Proteomes" id="UP000232227"/>
    </source>
</evidence>
<proteinExistence type="predicted"/>
<dbReference type="KEGG" id="mlac:CP520_00090"/>
<dbReference type="EMBL" id="CP023668">
    <property type="protein sequence ID" value="ATG97166.1"/>
    <property type="molecule type" value="Genomic_DNA"/>
</dbReference>
<dbReference type="Proteomes" id="UP000232227">
    <property type="component" value="Chromosome"/>
</dbReference>
<sequence>MIFDDLDRVEDAQKRKNILTDISLIADMLVASNKFKIVNIIVLNNGEPYFSVQKTHPPTNFSTTDKVKNEELTIGKFFDFLYPFGKNKNENIEAMKNWIKNPNNYQGKKWAKYRYDIINVIETEFTADFLKHIVTPLDLRILPNVFNEINILLELYNEHIWKIIFDFDFFLTIATYYSFFKNIDYIKYVQINEKKWVELDFSDFHTEVKGSTGKWESLFNNLYLGEKNREIIFSLFDSLTDESFGSKIGWTLFDVENVINRLNDYFSNYNEISISEIFVFLDREFGGLMNRQSFYTYIPGIISALDKKIKINYEPNIENVIVEYGSKDFYGLYYLFYQSIGLPSQNWSNTRFSISNILNDYSTLEKFKNLKWKYKKIIFNIFITNFDKLIHCRFTNSFVDSDGQEWVQFFEDLRESNYQLSLMENPFFIPDKHIKFYVKYPNIFIDEFDIKNPSSLRFAIYNAKDGEHSLFNFNFSLLTESLDSQDFSALSVNEKARDIIEIFNLPLFTEESYSWFAKNIYYFEIFVSFLVTLVGTKNQEIIIEINKIINLKCLKDSANEYYSIDDDRTSNAPTYFNNMIDKLISVLK</sequence>
<organism evidence="1 2">
    <name type="scientific">Mesoplasma lactucae ATCC 49193</name>
    <dbReference type="NCBI Taxonomy" id="81460"/>
    <lineage>
        <taxon>Bacteria</taxon>
        <taxon>Bacillati</taxon>
        <taxon>Mycoplasmatota</taxon>
        <taxon>Mollicutes</taxon>
        <taxon>Entomoplasmatales</taxon>
        <taxon>Entomoplasmataceae</taxon>
        <taxon>Mesoplasma</taxon>
    </lineage>
</organism>
<protein>
    <submittedName>
        <fullName evidence="1">Uncharacterized protein</fullName>
    </submittedName>
</protein>
<name>A0A291IR09_9MOLU</name>
<dbReference type="AlphaFoldDB" id="A0A291IR09"/>
<gene>
    <name evidence="1" type="ORF">CP520_00090</name>
</gene>
<dbReference type="RefSeq" id="WP_096862454.1">
    <property type="nucleotide sequence ID" value="NZ_CP023668.1"/>
</dbReference>
<reference evidence="1 2" key="1">
    <citation type="submission" date="2017-09" db="EMBL/GenBank/DDBJ databases">
        <title>SPAdes assembly of the Mesoplasma lactucae genome.</title>
        <authorList>
            <person name="Knight T.F."/>
            <person name="Rubinstein R."/>
            <person name="Citino T."/>
        </authorList>
    </citation>
    <scope>NUCLEOTIDE SEQUENCE [LARGE SCALE GENOMIC DNA]</scope>
    <source>
        <strain evidence="1 2">831-C4</strain>
    </source>
</reference>
<keyword evidence="2" id="KW-1185">Reference proteome</keyword>
<evidence type="ECO:0000313" key="1">
    <source>
        <dbReference type="EMBL" id="ATG97166.1"/>
    </source>
</evidence>